<reference evidence="2" key="1">
    <citation type="submission" date="2020-05" db="EMBL/GenBank/DDBJ databases">
        <title>Mycena genomes resolve the evolution of fungal bioluminescence.</title>
        <authorList>
            <person name="Tsai I.J."/>
        </authorList>
    </citation>
    <scope>NUCLEOTIDE SEQUENCE</scope>
    <source>
        <strain evidence="2">160909Yilan</strain>
    </source>
</reference>
<organism evidence="2 3">
    <name type="scientific">Mycena sanguinolenta</name>
    <dbReference type="NCBI Taxonomy" id="230812"/>
    <lineage>
        <taxon>Eukaryota</taxon>
        <taxon>Fungi</taxon>
        <taxon>Dikarya</taxon>
        <taxon>Basidiomycota</taxon>
        <taxon>Agaricomycotina</taxon>
        <taxon>Agaricomycetes</taxon>
        <taxon>Agaricomycetidae</taxon>
        <taxon>Agaricales</taxon>
        <taxon>Marasmiineae</taxon>
        <taxon>Mycenaceae</taxon>
        <taxon>Mycena</taxon>
    </lineage>
</organism>
<dbReference type="EMBL" id="JACAZH010000033">
    <property type="protein sequence ID" value="KAF7337707.1"/>
    <property type="molecule type" value="Genomic_DNA"/>
</dbReference>
<feature type="region of interest" description="Disordered" evidence="1">
    <location>
        <begin position="1"/>
        <end position="113"/>
    </location>
</feature>
<dbReference type="Proteomes" id="UP000623467">
    <property type="component" value="Unassembled WGS sequence"/>
</dbReference>
<name>A0A8H7CIZ6_9AGAR</name>
<keyword evidence="3" id="KW-1185">Reference proteome</keyword>
<proteinExistence type="predicted"/>
<sequence>MPPPPDVLPYPVVRPGRSTPAAAPPAPSKTRPLARTTSSGVFPAQNVALTAPTAQKRAEPSATSAGGPRQRRQQDEARASSSAVTLNNNKRKADAIELSDDEDEDALKPRRTKRQVAQRVVASDGEDEDIADALSLDLDIVMADVVESDIAPGNLVLAVRVCLLTRITGPARKVASGSQTAPKKERKEYEQKAVDQKRAQRADPAHKEALQAKRLQAAGEWDDSMVQVMVQNTRDLFRQRAAIEPLLLDCPPNAEQEKMRNTLKSIFDLACDSEAVQRAQTENRFWTIFDQFSVEALWFFLSLARGLTPADIDDAIAGGVLELSVPDDPTPMCGCVTYVRIAESDKKLDAVADYLIANPADAPYAIFRLAESGATTEVISQVLHEAFDAIGHPDVADRIMSGLNDIPTSKLVPDLCISTYSGTSNDKQPGDRHADDEKKASNKQCLTRLGNWLRANGSDGCVWRCFRIVPLCLPESAGIRTDRVASMCEQFAIALQALRGLNGSCGGFIRLFDPPSHIRDIITKIPPPNYGEQPTPASKIIQKYYRTERRYLRARNARSITDAAFLSAVKNGANALRSNGDTVPFVRLMKDVTVEDLMSEDKAFWQENAGKGPQLYRHLLRLLNSRIPEDGDISEADIASQVGPTFDFYRLTGGTPHFWLHALGTSALLTAIKPLIISTQSNAVFTAIAEGHLLHVWDGINHEMSTEILSGHLPADLANHLPSAHEDTMWHPSVPDHTYLNRVGQPFVGRYGRDECDLALVVPNLHPGVSKYRSKESRLSETIMTLVIAVDHVALAHVQKLHDTGVSVPRHDAAGLRQLLDQLCKAIEDELVERGIRAALDEAKSAYRLQMEVPRHIENVQRSVYLRTSPVSRAEAFEIPGLTNASARGDARLEQHLHIVNHVCNLISTGLTQRGFIFVPFQFRATFPCDGYRDWFLKLTPGSRISAAARVYGNTPEAHESALRSQNALATNTAAQSKGGQVTAIKQKAQAADRAAERRDPSTMLRLMVELTGNLITRPPKHRRAEPLGSLASAQTHRWGTCGVCQAMIVASDGNDTHLCTGEKVVRITDTNFPSCQRIVYPHDILADPKLAPLVPNWQETVTEIRITDLFRSASNQQIALDVLPDVDLSSLTGSIWVANDSVNTNVHQNAVLQVAMALDRCAESLSQCPMADRPADATERAKAWSGNVPQAMVSGKRAIFDFAPDHIRRFIYNKLVACNQPPPEKGKPRPGRSKAQTETPADAGPSTVSAPPKKSKKKKVAIADTATDTTNAGPSAGNPPKKGSKQKKVAD</sequence>
<evidence type="ECO:0000256" key="1">
    <source>
        <dbReference type="SAM" id="MobiDB-lite"/>
    </source>
</evidence>
<feature type="compositionally biased region" description="Basic and acidic residues" evidence="1">
    <location>
        <begin position="182"/>
        <end position="207"/>
    </location>
</feature>
<feature type="compositionally biased region" description="Basic residues" evidence="1">
    <location>
        <begin position="1283"/>
        <end position="1292"/>
    </location>
</feature>
<dbReference type="OrthoDB" id="3058016at2759"/>
<evidence type="ECO:0000313" key="2">
    <source>
        <dbReference type="EMBL" id="KAF7337707.1"/>
    </source>
</evidence>
<accession>A0A8H7CIZ6</accession>
<feature type="region of interest" description="Disordered" evidence="1">
    <location>
        <begin position="1219"/>
        <end position="1292"/>
    </location>
</feature>
<protein>
    <submittedName>
        <fullName evidence="2">Uncharacterized protein</fullName>
    </submittedName>
</protein>
<feature type="compositionally biased region" description="Polar residues" evidence="1">
    <location>
        <begin position="79"/>
        <end position="88"/>
    </location>
</feature>
<gene>
    <name evidence="2" type="ORF">MSAN_02244200</name>
</gene>
<feature type="region of interest" description="Disordered" evidence="1">
    <location>
        <begin position="172"/>
        <end position="207"/>
    </location>
</feature>
<feature type="compositionally biased region" description="Low complexity" evidence="1">
    <location>
        <begin position="1263"/>
        <end position="1273"/>
    </location>
</feature>
<comment type="caution">
    <text evidence="2">The sequence shown here is derived from an EMBL/GenBank/DDBJ whole genome shotgun (WGS) entry which is preliminary data.</text>
</comment>
<evidence type="ECO:0000313" key="3">
    <source>
        <dbReference type="Proteomes" id="UP000623467"/>
    </source>
</evidence>